<dbReference type="Pfam" id="PF13622">
    <property type="entry name" value="4HBT_3"/>
    <property type="match status" value="1"/>
</dbReference>
<dbReference type="EMBL" id="LZJY01000224">
    <property type="protein sequence ID" value="OBI02521.1"/>
    <property type="molecule type" value="Genomic_DNA"/>
</dbReference>
<dbReference type="PANTHER" id="PTHR38110:SF1">
    <property type="entry name" value="THIOESTERASE DOMAIN-CONTAINING PROTEIN"/>
    <property type="match status" value="1"/>
</dbReference>
<dbReference type="InterPro" id="IPR052389">
    <property type="entry name" value="Sec_Metab_Biosynth-Assoc"/>
</dbReference>
<dbReference type="Gene3D" id="2.40.160.210">
    <property type="entry name" value="Acyl-CoA thioesterase, double hotdog domain"/>
    <property type="match status" value="1"/>
</dbReference>
<dbReference type="PANTHER" id="PTHR38110">
    <property type="entry name" value="CHROMOSOME 23, WHOLE GENOME SHOTGUN SEQUENCE"/>
    <property type="match status" value="1"/>
</dbReference>
<sequence>MTALFTTAMGLREVDPGVFEGELDKHWTIGPKVHGGAMLALCANAARTACGGPSSEFEPVQQPVAVSASFLWAPDPGPMRLATSIRKRGRRISVVDVELTQGDRTAVHAVVNLGEPEHFPPDGDAKPLLSANPVVGLMAPEPPEDIAPIGPGHPLAGLVHLGEGCDVRPVLSTLGPTADGGPPVIQMWARPRDVAPDALFALMCGDLSAPVTFAVERTGWAPTVQLTAFLRGLPADGWLRIIATCTEIGHDWFDEDHTVVDSLGRLVVQARQLALVPAAG</sequence>
<dbReference type="AlphaFoldDB" id="A0A1A2VPB0"/>
<dbReference type="SUPFAM" id="SSF54637">
    <property type="entry name" value="Thioesterase/thiol ester dehydrase-isomerase"/>
    <property type="match status" value="2"/>
</dbReference>
<dbReference type="RefSeq" id="WP_067306238.1">
    <property type="nucleotide sequence ID" value="NZ_LZJY01000224.1"/>
</dbReference>
<organism evidence="2 3">
    <name type="scientific">Mycobacterium scrofulaceum</name>
    <dbReference type="NCBI Taxonomy" id="1783"/>
    <lineage>
        <taxon>Bacteria</taxon>
        <taxon>Bacillati</taxon>
        <taxon>Actinomycetota</taxon>
        <taxon>Actinomycetes</taxon>
        <taxon>Mycobacteriales</taxon>
        <taxon>Mycobacteriaceae</taxon>
        <taxon>Mycobacterium</taxon>
    </lineage>
</organism>
<dbReference type="InterPro" id="IPR001206">
    <property type="entry name" value="Diacylglycerol_kinase_cat_dom"/>
</dbReference>
<dbReference type="InterPro" id="IPR029069">
    <property type="entry name" value="HotDog_dom_sf"/>
</dbReference>
<proteinExistence type="predicted"/>
<comment type="caution">
    <text evidence="2">The sequence shown here is derived from an EMBL/GenBank/DDBJ whole genome shotgun (WGS) entry which is preliminary data.</text>
</comment>
<dbReference type="GO" id="GO:0016301">
    <property type="term" value="F:kinase activity"/>
    <property type="evidence" value="ECO:0007669"/>
    <property type="project" value="InterPro"/>
</dbReference>
<evidence type="ECO:0000259" key="1">
    <source>
        <dbReference type="SMART" id="SM00046"/>
    </source>
</evidence>
<gene>
    <name evidence="2" type="ORF">A5679_01330</name>
</gene>
<dbReference type="InterPro" id="IPR049450">
    <property type="entry name" value="ACOT8-like_C"/>
</dbReference>
<dbReference type="InterPro" id="IPR042171">
    <property type="entry name" value="Acyl-CoA_hotdog"/>
</dbReference>
<dbReference type="Pfam" id="PF20789">
    <property type="entry name" value="4HBT_3C"/>
    <property type="match status" value="1"/>
</dbReference>
<evidence type="ECO:0000313" key="2">
    <source>
        <dbReference type="EMBL" id="OBI02521.1"/>
    </source>
</evidence>
<accession>A0A1A2VPB0</accession>
<feature type="domain" description="DAGKc" evidence="1">
    <location>
        <begin position="67"/>
        <end position="188"/>
    </location>
</feature>
<dbReference type="InterPro" id="IPR049449">
    <property type="entry name" value="TesB_ACOT8-like_N"/>
</dbReference>
<name>A0A1A2VPB0_MYCSC</name>
<protein>
    <recommendedName>
        <fullName evidence="1">DAGKc domain-containing protein</fullName>
    </recommendedName>
</protein>
<evidence type="ECO:0000313" key="3">
    <source>
        <dbReference type="Proteomes" id="UP000092207"/>
    </source>
</evidence>
<reference evidence="2 3" key="1">
    <citation type="submission" date="2016-06" db="EMBL/GenBank/DDBJ databases">
        <authorList>
            <person name="Kjaerup R.B."/>
            <person name="Dalgaard T.S."/>
            <person name="Juul-Madsen H.R."/>
        </authorList>
    </citation>
    <scope>NUCLEOTIDE SEQUENCE [LARGE SCALE GENOMIC DNA]</scope>
    <source>
        <strain evidence="2 3">E2838</strain>
    </source>
</reference>
<dbReference type="SMART" id="SM00046">
    <property type="entry name" value="DAGKc"/>
    <property type="match status" value="1"/>
</dbReference>
<dbReference type="Proteomes" id="UP000092207">
    <property type="component" value="Unassembled WGS sequence"/>
</dbReference>